<accession>A0A6J5P6T6</accession>
<feature type="compositionally biased region" description="Basic residues" evidence="1">
    <location>
        <begin position="8"/>
        <end position="22"/>
    </location>
</feature>
<proteinExistence type="predicted"/>
<organism evidence="2">
    <name type="scientific">uncultured Caudovirales phage</name>
    <dbReference type="NCBI Taxonomy" id="2100421"/>
    <lineage>
        <taxon>Viruses</taxon>
        <taxon>Duplodnaviria</taxon>
        <taxon>Heunggongvirae</taxon>
        <taxon>Uroviricota</taxon>
        <taxon>Caudoviricetes</taxon>
        <taxon>Peduoviridae</taxon>
        <taxon>Maltschvirus</taxon>
        <taxon>Maltschvirus maltsch</taxon>
    </lineage>
</organism>
<sequence length="71" mass="7784">MLQVHSWRGGRLHTRHTPHARGSRGVSAWEVLAGATREAMTLATQETIAATRAAREAQARLPVHLGSPEDY</sequence>
<protein>
    <submittedName>
        <fullName evidence="2">Uncharacterized protein</fullName>
    </submittedName>
</protein>
<evidence type="ECO:0000256" key="1">
    <source>
        <dbReference type="SAM" id="MobiDB-lite"/>
    </source>
</evidence>
<reference evidence="2" key="1">
    <citation type="submission" date="2020-04" db="EMBL/GenBank/DDBJ databases">
        <authorList>
            <person name="Chiriac C."/>
            <person name="Salcher M."/>
            <person name="Ghai R."/>
            <person name="Kavagutti S V."/>
        </authorList>
    </citation>
    <scope>NUCLEOTIDE SEQUENCE</scope>
</reference>
<gene>
    <name evidence="2" type="ORF">UFOVP823_14</name>
</gene>
<name>A0A6J5P6T6_9CAUD</name>
<evidence type="ECO:0000313" key="2">
    <source>
        <dbReference type="EMBL" id="CAB4165161.1"/>
    </source>
</evidence>
<feature type="region of interest" description="Disordered" evidence="1">
    <location>
        <begin position="1"/>
        <end position="24"/>
    </location>
</feature>
<dbReference type="EMBL" id="LR796773">
    <property type="protein sequence ID" value="CAB4165161.1"/>
    <property type="molecule type" value="Genomic_DNA"/>
</dbReference>